<dbReference type="InterPro" id="IPR029018">
    <property type="entry name" value="Hex-like_dom2"/>
</dbReference>
<feature type="domain" description="Alpha-N-acetylglucosaminidase tim-barrel" evidence="3">
    <location>
        <begin position="140"/>
        <end position="459"/>
    </location>
</feature>
<feature type="chain" id="PRO_5045630470" evidence="2">
    <location>
        <begin position="34"/>
        <end position="754"/>
    </location>
</feature>
<dbReference type="Pfam" id="PF12972">
    <property type="entry name" value="NAGLU_C"/>
    <property type="match status" value="1"/>
</dbReference>
<dbReference type="Pfam" id="PF05089">
    <property type="entry name" value="NAGLU"/>
    <property type="match status" value="1"/>
</dbReference>
<evidence type="ECO:0000313" key="6">
    <source>
        <dbReference type="EMBL" id="GAA5217535.1"/>
    </source>
</evidence>
<organism evidence="6 7">
    <name type="scientific">Streptomyces thinghirensis</name>
    <dbReference type="NCBI Taxonomy" id="551547"/>
    <lineage>
        <taxon>Bacteria</taxon>
        <taxon>Bacillati</taxon>
        <taxon>Actinomycetota</taxon>
        <taxon>Actinomycetes</taxon>
        <taxon>Kitasatosporales</taxon>
        <taxon>Streptomycetaceae</taxon>
        <taxon>Streptomyces</taxon>
    </lineage>
</organism>
<dbReference type="Proteomes" id="UP001499878">
    <property type="component" value="Unassembled WGS sequence"/>
</dbReference>
<dbReference type="InterPro" id="IPR024733">
    <property type="entry name" value="NAGLU_tim-barrel"/>
</dbReference>
<dbReference type="Gene3D" id="3.30.379.10">
    <property type="entry name" value="Chitobiase/beta-hexosaminidase domain 2-like"/>
    <property type="match status" value="1"/>
</dbReference>
<gene>
    <name evidence="6" type="ORF">GCM10023323_74910</name>
</gene>
<name>A0ABP9TG68_9ACTN</name>
<keyword evidence="7" id="KW-1185">Reference proteome</keyword>
<dbReference type="InterPro" id="IPR024732">
    <property type="entry name" value="NAGLU_C"/>
</dbReference>
<dbReference type="Gene3D" id="1.20.120.670">
    <property type="entry name" value="N-acetyl-b-d-glucoasminidase"/>
    <property type="match status" value="1"/>
</dbReference>
<evidence type="ECO:0000259" key="3">
    <source>
        <dbReference type="Pfam" id="PF05089"/>
    </source>
</evidence>
<dbReference type="PANTHER" id="PTHR12872">
    <property type="entry name" value="ALPHA-N-ACETYLGLUCOSAMINIDASE"/>
    <property type="match status" value="1"/>
</dbReference>
<accession>A0ABP9TG68</accession>
<dbReference type="PANTHER" id="PTHR12872:SF1">
    <property type="entry name" value="ALPHA-N-ACETYLGLUCOSAMINIDASE"/>
    <property type="match status" value="1"/>
</dbReference>
<keyword evidence="2" id="KW-0732">Signal</keyword>
<evidence type="ECO:0000259" key="5">
    <source>
        <dbReference type="Pfam" id="PF12972"/>
    </source>
</evidence>
<reference evidence="7" key="1">
    <citation type="journal article" date="2019" name="Int. J. Syst. Evol. Microbiol.">
        <title>The Global Catalogue of Microorganisms (GCM) 10K type strain sequencing project: providing services to taxonomists for standard genome sequencing and annotation.</title>
        <authorList>
            <consortium name="The Broad Institute Genomics Platform"/>
            <consortium name="The Broad Institute Genome Sequencing Center for Infectious Disease"/>
            <person name="Wu L."/>
            <person name="Ma J."/>
        </authorList>
    </citation>
    <scope>NUCLEOTIDE SEQUENCE [LARGE SCALE GENOMIC DNA]</scope>
    <source>
        <strain evidence="7">JCM 18306</strain>
    </source>
</reference>
<dbReference type="InterPro" id="IPR024240">
    <property type="entry name" value="NAGLU_N"/>
</dbReference>
<dbReference type="Gene3D" id="3.20.20.80">
    <property type="entry name" value="Glycosidases"/>
    <property type="match status" value="1"/>
</dbReference>
<dbReference type="RefSeq" id="WP_345638532.1">
    <property type="nucleotide sequence ID" value="NZ_BAABJR010000033.1"/>
</dbReference>
<sequence length="754" mass="82608">MRSLRAWAALYAATALVLLTTALSPASTSPAAASPPGEPAFATHPAKAVLARLLPRHVSQFSLVPVRRPASGDYFSVSGRAGHVRVRGTSPAVILSGVNWYLKYTAKVDVGWPGRSTARLPRTLPAPTGTVRKHASVPHRFALNDTDDGYSGAYRDWASYEKQIDLLALHGVNEVFVQMGADAVYYETLQEFGYSEEELRSWIPGPAHQPWWLMQNMSGFGGPVSERLIQQRADLGRRIANRLRQLGMTPVLPGYYGTVPPGFTERNPTGPVVPQGDWVGFERPDWLDPRSEAFPRVAASFYRHQRELFGESTMYKMDLLHEGGRPGNVPVRDAAQAVMNALQTARPGAVWTLIGWQNNPSTQIIDAVDKSKLLIVDGLSDRYNGLDREATWHDAPYAFGTIPNFGGHTTVGANTAVWAERFDQWRTKPGSSLSGIAYMPEGTGGNPVAYELFTELAWRTGPLDHRAWFDEYAERRYGGADPHAARAWELLRTGPYSTPSGTWSESQDSLFTARPRLTATSAAAWSPGAMRYDPSTVHRALAELLQVAPALRTTDSYRFDLVDVARQALANRSRTLLPQIKAAYDAKDLPGFRERAAEWKSDLALLDRLLATDTRFLLGPWLEDARSWGRTKAEKAAAEFDARSILTTWGHRSGSDSGGLRDYANREWSGLVSDFYAMRWTTYLDSLDTALATGRAPVAIDWFALENAWNQQRDSYPVRASGDPVALAAAVLDALPAPAPAGPPSGAGSAGGDA</sequence>
<dbReference type="Pfam" id="PF12971">
    <property type="entry name" value="NAGLU_N"/>
    <property type="match status" value="1"/>
</dbReference>
<dbReference type="InterPro" id="IPR007781">
    <property type="entry name" value="NAGLU"/>
</dbReference>
<protein>
    <submittedName>
        <fullName evidence="6">Alpha-N-acetylglucosaminidase</fullName>
    </submittedName>
</protein>
<comment type="caution">
    <text evidence="6">The sequence shown here is derived from an EMBL/GenBank/DDBJ whole genome shotgun (WGS) entry which is preliminary data.</text>
</comment>
<evidence type="ECO:0000256" key="2">
    <source>
        <dbReference type="SAM" id="SignalP"/>
    </source>
</evidence>
<feature type="domain" description="Alpha-N-acetylglucosaminidase C-terminal" evidence="5">
    <location>
        <begin position="468"/>
        <end position="732"/>
    </location>
</feature>
<feature type="signal peptide" evidence="2">
    <location>
        <begin position="1"/>
        <end position="33"/>
    </location>
</feature>
<evidence type="ECO:0000259" key="4">
    <source>
        <dbReference type="Pfam" id="PF12971"/>
    </source>
</evidence>
<dbReference type="EMBL" id="BAABJR010000033">
    <property type="protein sequence ID" value="GAA5217535.1"/>
    <property type="molecule type" value="Genomic_DNA"/>
</dbReference>
<proteinExistence type="predicted"/>
<evidence type="ECO:0000313" key="7">
    <source>
        <dbReference type="Proteomes" id="UP001499878"/>
    </source>
</evidence>
<feature type="domain" description="Alpha-N-acetylglucosaminidase N-terminal" evidence="4">
    <location>
        <begin position="45"/>
        <end position="126"/>
    </location>
</feature>
<keyword evidence="1" id="KW-0378">Hydrolase</keyword>
<evidence type="ECO:0000256" key="1">
    <source>
        <dbReference type="ARBA" id="ARBA00022801"/>
    </source>
</evidence>